<accession>A0A6C1DZE0</accession>
<dbReference type="GO" id="GO:0052905">
    <property type="term" value="F:tRNA (guanosine(9)-N1)-methyltransferase activity"/>
    <property type="evidence" value="ECO:0007669"/>
    <property type="project" value="UniProtKB-EC"/>
</dbReference>
<evidence type="ECO:0000256" key="7">
    <source>
        <dbReference type="ARBA" id="ARBA00022603"/>
    </source>
</evidence>
<keyword evidence="10" id="KW-0819">tRNA processing</keyword>
<name>A0A6C1DZE0_SACPS</name>
<feature type="binding site" evidence="16">
    <location>
        <position position="186"/>
    </location>
    <ligand>
        <name>S-adenosyl-L-methionine</name>
        <dbReference type="ChEBI" id="CHEBI:59789"/>
    </ligand>
</feature>
<dbReference type="EMBL" id="CP048996">
    <property type="protein sequence ID" value="QID82265.1"/>
    <property type="molecule type" value="Genomic_DNA"/>
</dbReference>
<evidence type="ECO:0000256" key="14">
    <source>
        <dbReference type="ARBA" id="ARBA00048434"/>
    </source>
</evidence>
<feature type="region of interest" description="Disordered" evidence="17">
    <location>
        <begin position="1"/>
        <end position="37"/>
    </location>
</feature>
<feature type="domain" description="SAM-dependent MTase TRM10-type" evidence="18">
    <location>
        <begin position="83"/>
        <end position="279"/>
    </location>
</feature>
<feature type="active site" description="Proton acceptor" evidence="15">
    <location>
        <position position="210"/>
    </location>
</feature>
<evidence type="ECO:0000256" key="6">
    <source>
        <dbReference type="ARBA" id="ARBA00022490"/>
    </source>
</evidence>
<evidence type="ECO:0000256" key="10">
    <source>
        <dbReference type="ARBA" id="ARBA00022694"/>
    </source>
</evidence>
<gene>
    <name evidence="19" type="primary">TRM10_1</name>
    <name evidence="19" type="ORF">GRS66_004677</name>
</gene>
<evidence type="ECO:0000256" key="1">
    <source>
        <dbReference type="ARBA" id="ARBA00004123"/>
    </source>
</evidence>
<dbReference type="GO" id="GO:0005634">
    <property type="term" value="C:nucleus"/>
    <property type="evidence" value="ECO:0007669"/>
    <property type="project" value="UniProtKB-SubCell"/>
</dbReference>
<keyword evidence="7 19" id="KW-0489">Methyltransferase</keyword>
<proteinExistence type="predicted"/>
<feature type="binding site" evidence="16">
    <location>
        <position position="218"/>
    </location>
    <ligand>
        <name>S-adenosyl-L-methionine</name>
        <dbReference type="ChEBI" id="CHEBI:59789"/>
    </ligand>
</feature>
<dbReference type="Gene3D" id="3.40.1280.30">
    <property type="match status" value="1"/>
</dbReference>
<dbReference type="EC" id="2.1.1.221" evidence="4"/>
<feature type="compositionally biased region" description="Basic and acidic residues" evidence="17">
    <location>
        <begin position="1"/>
        <end position="14"/>
    </location>
</feature>
<organism evidence="19 20">
    <name type="scientific">Saccharomyces pastorianus</name>
    <name type="common">Lager yeast</name>
    <name type="synonym">Saccharomyces cerevisiae x Saccharomyces eubayanus</name>
    <dbReference type="NCBI Taxonomy" id="27292"/>
    <lineage>
        <taxon>Eukaryota</taxon>
        <taxon>Fungi</taxon>
        <taxon>Dikarya</taxon>
        <taxon>Ascomycota</taxon>
        <taxon>Saccharomycotina</taxon>
        <taxon>Saccharomycetes</taxon>
        <taxon>Saccharomycetales</taxon>
        <taxon>Saccharomycetaceae</taxon>
        <taxon>Saccharomyces</taxon>
    </lineage>
</organism>
<evidence type="ECO:0000256" key="13">
    <source>
        <dbReference type="ARBA" id="ARBA00032166"/>
    </source>
</evidence>
<dbReference type="InterPro" id="IPR038459">
    <property type="entry name" value="MT_TRM10-typ_sf"/>
</dbReference>
<protein>
    <recommendedName>
        <fullName evidence="5">tRNA (guanine(9)-N1)-methyltransferase</fullName>
        <ecNumber evidence="4">2.1.1.221</ecNumber>
    </recommendedName>
    <alternativeName>
        <fullName evidence="13">tRNA methyltransferase 10</fullName>
    </alternativeName>
    <alternativeName>
        <fullName evidence="12">tRNA(m1G9)-methyltransferase</fullName>
    </alternativeName>
</protein>
<dbReference type="PANTHER" id="PTHR13563">
    <property type="entry name" value="TRNA (GUANINE-9-) METHYLTRANSFERASE"/>
    <property type="match status" value="1"/>
</dbReference>
<dbReference type="GO" id="GO:0002939">
    <property type="term" value="P:tRNA N1-guanine methylation"/>
    <property type="evidence" value="ECO:0007669"/>
    <property type="project" value="TreeGrafter"/>
</dbReference>
<evidence type="ECO:0000256" key="12">
    <source>
        <dbReference type="ARBA" id="ARBA00031792"/>
    </source>
</evidence>
<evidence type="ECO:0000256" key="4">
    <source>
        <dbReference type="ARBA" id="ARBA00012797"/>
    </source>
</evidence>
<feature type="binding site" evidence="16">
    <location>
        <position position="206"/>
    </location>
    <ligand>
        <name>S-adenosyl-L-methionine</name>
        <dbReference type="ChEBI" id="CHEBI:59789"/>
    </ligand>
</feature>
<evidence type="ECO:0000256" key="16">
    <source>
        <dbReference type="PIRSR" id="PIRSR016323-2"/>
    </source>
</evidence>
<keyword evidence="9" id="KW-0949">S-adenosyl-L-methionine</keyword>
<dbReference type="InterPro" id="IPR016653">
    <property type="entry name" value="TRM10/TRM10A"/>
</dbReference>
<evidence type="ECO:0000259" key="18">
    <source>
        <dbReference type="PROSITE" id="PS51675"/>
    </source>
</evidence>
<keyword evidence="11" id="KW-0539">Nucleus</keyword>
<dbReference type="PIRSF" id="PIRSF016323">
    <property type="entry name" value="tRNA_m1G_mtfrase_met"/>
    <property type="match status" value="1"/>
</dbReference>
<reference evidence="19 20" key="1">
    <citation type="journal article" date="2019" name="BMC Genomics">
        <title>Chromosome level assembly and comparative genome analysis confirm lager-brewing yeasts originated from a single hybridization.</title>
        <authorList>
            <person name="Salazar A.N."/>
            <person name="Gorter de Vries A.R."/>
            <person name="van den Broek M."/>
            <person name="Brouwers N."/>
            <person name="de la Torre Cortes P."/>
            <person name="Kuijpers N.G.A."/>
            <person name="Daran J.G."/>
            <person name="Abeel T."/>
        </authorList>
    </citation>
    <scope>NUCLEOTIDE SEQUENCE [LARGE SCALE GENOMIC DNA]</scope>
    <source>
        <strain evidence="19 20">CBS 1483</strain>
    </source>
</reference>
<dbReference type="PROSITE" id="PS51675">
    <property type="entry name" value="SAM_MT_TRM10"/>
    <property type="match status" value="1"/>
</dbReference>
<evidence type="ECO:0000256" key="11">
    <source>
        <dbReference type="ARBA" id="ARBA00023242"/>
    </source>
</evidence>
<feature type="binding site" evidence="16">
    <location>
        <position position="232"/>
    </location>
    <ligand>
        <name>S-adenosyl-L-methionine</name>
        <dbReference type="ChEBI" id="CHEBI:59789"/>
    </ligand>
</feature>
<comment type="subcellular location">
    <subcellularLocation>
        <location evidence="2">Cytoplasm</location>
    </subcellularLocation>
    <subcellularLocation>
        <location evidence="1">Nucleus</location>
    </subcellularLocation>
</comment>
<dbReference type="PANTHER" id="PTHR13563:SF13">
    <property type="entry name" value="TRNA METHYLTRANSFERASE 10 HOMOLOG A"/>
    <property type="match status" value="1"/>
</dbReference>
<comment type="subunit">
    <text evidence="3">Monomer.</text>
</comment>
<dbReference type="FunFam" id="3.40.1280.30:FF:000004">
    <property type="entry name" value="tRNA (guanine(9)-N1)-methyltransferase"/>
    <property type="match status" value="1"/>
</dbReference>
<evidence type="ECO:0000256" key="8">
    <source>
        <dbReference type="ARBA" id="ARBA00022679"/>
    </source>
</evidence>
<dbReference type="CDD" id="cd18089">
    <property type="entry name" value="SPOUT_Trm10-like"/>
    <property type="match status" value="1"/>
</dbReference>
<dbReference type="GO" id="GO:0005737">
    <property type="term" value="C:cytoplasm"/>
    <property type="evidence" value="ECO:0007669"/>
    <property type="project" value="UniProtKB-SubCell"/>
</dbReference>
<keyword evidence="6" id="KW-0963">Cytoplasm</keyword>
<comment type="catalytic activity">
    <reaction evidence="14">
        <text>guanosine(9) in tRNA + S-adenosyl-L-methionine = N(1)-methylguanosine(9) in tRNA + S-adenosyl-L-homocysteine + H(+)</text>
        <dbReference type="Rhea" id="RHEA:43156"/>
        <dbReference type="Rhea" id="RHEA-COMP:10367"/>
        <dbReference type="Rhea" id="RHEA-COMP:10368"/>
        <dbReference type="ChEBI" id="CHEBI:15378"/>
        <dbReference type="ChEBI" id="CHEBI:57856"/>
        <dbReference type="ChEBI" id="CHEBI:59789"/>
        <dbReference type="ChEBI" id="CHEBI:73542"/>
        <dbReference type="ChEBI" id="CHEBI:74269"/>
        <dbReference type="EC" id="2.1.1.221"/>
    </reaction>
</comment>
<dbReference type="AlphaFoldDB" id="A0A6C1DZE0"/>
<evidence type="ECO:0000256" key="17">
    <source>
        <dbReference type="SAM" id="MobiDB-lite"/>
    </source>
</evidence>
<keyword evidence="20" id="KW-1185">Reference proteome</keyword>
<evidence type="ECO:0000313" key="20">
    <source>
        <dbReference type="Proteomes" id="UP000501346"/>
    </source>
</evidence>
<sequence>MSNDEIKQNEEKVKRTPPLPPVPEGMSKKQWKKMCKRQRWEENKAKYNAERRVKKKRLRHERSAKIQEYVDRGEEVPQELIREPRINVNQTDSGIEIILDCSFDELMNDKEIVSLSNQVTRAYSANRRANHFAEIKVASFDKRLKQRFETTLKNTNYENWNHFKFLPDDKIMFGDEHISKDKIVYLTADTEEKLERLEPGMRYIVGGIVDKNRYKELCLKKAQKMGIPTRRLPIDEYINLEGRRVLTTTHVVQLMLKYFDDHNWKNAFESVLPPRKLDAEAKSASSSPAPKDT</sequence>
<evidence type="ECO:0000256" key="9">
    <source>
        <dbReference type="ARBA" id="ARBA00022691"/>
    </source>
</evidence>
<dbReference type="GO" id="GO:0000049">
    <property type="term" value="F:tRNA binding"/>
    <property type="evidence" value="ECO:0007669"/>
    <property type="project" value="TreeGrafter"/>
</dbReference>
<evidence type="ECO:0000256" key="2">
    <source>
        <dbReference type="ARBA" id="ARBA00004496"/>
    </source>
</evidence>
<keyword evidence="8 19" id="KW-0808">Transferase</keyword>
<dbReference type="InterPro" id="IPR007356">
    <property type="entry name" value="tRNA_m1G_MeTrfase_euk"/>
</dbReference>
<evidence type="ECO:0000313" key="19">
    <source>
        <dbReference type="EMBL" id="QID82265.1"/>
    </source>
</evidence>
<dbReference type="OrthoDB" id="278300at2759"/>
<dbReference type="Proteomes" id="UP000501346">
    <property type="component" value="Chromosome ScXV-ScXI"/>
</dbReference>
<evidence type="ECO:0000256" key="5">
    <source>
        <dbReference type="ARBA" id="ARBA00020451"/>
    </source>
</evidence>
<evidence type="ECO:0000256" key="3">
    <source>
        <dbReference type="ARBA" id="ARBA00011245"/>
    </source>
</evidence>
<evidence type="ECO:0000256" key="15">
    <source>
        <dbReference type="PIRSR" id="PIRSR016323-1"/>
    </source>
</evidence>
<dbReference type="InterPro" id="IPR028564">
    <property type="entry name" value="MT_TRM10-typ"/>
</dbReference>